<dbReference type="EMBL" id="VUJU01003873">
    <property type="protein sequence ID" value="KAF0756382.1"/>
    <property type="molecule type" value="Genomic_DNA"/>
</dbReference>
<proteinExistence type="predicted"/>
<dbReference type="Proteomes" id="UP000478052">
    <property type="component" value="Unassembled WGS sequence"/>
</dbReference>
<reference evidence="1 2" key="1">
    <citation type="submission" date="2019-08" db="EMBL/GenBank/DDBJ databases">
        <title>Whole genome of Aphis craccivora.</title>
        <authorList>
            <person name="Voronova N.V."/>
            <person name="Shulinski R.S."/>
            <person name="Bandarenka Y.V."/>
            <person name="Zhorov D.G."/>
            <person name="Warner D."/>
        </authorList>
    </citation>
    <scope>NUCLEOTIDE SEQUENCE [LARGE SCALE GENOMIC DNA]</scope>
    <source>
        <strain evidence="1">180601</strain>
        <tissue evidence="1">Whole Body</tissue>
    </source>
</reference>
<comment type="caution">
    <text evidence="1">The sequence shown here is derived from an EMBL/GenBank/DDBJ whole genome shotgun (WGS) entry which is preliminary data.</text>
</comment>
<accession>A0A6G0YI78</accession>
<organism evidence="1 2">
    <name type="scientific">Aphis craccivora</name>
    <name type="common">Cowpea aphid</name>
    <dbReference type="NCBI Taxonomy" id="307492"/>
    <lineage>
        <taxon>Eukaryota</taxon>
        <taxon>Metazoa</taxon>
        <taxon>Ecdysozoa</taxon>
        <taxon>Arthropoda</taxon>
        <taxon>Hexapoda</taxon>
        <taxon>Insecta</taxon>
        <taxon>Pterygota</taxon>
        <taxon>Neoptera</taxon>
        <taxon>Paraneoptera</taxon>
        <taxon>Hemiptera</taxon>
        <taxon>Sternorrhyncha</taxon>
        <taxon>Aphidomorpha</taxon>
        <taxon>Aphidoidea</taxon>
        <taxon>Aphididae</taxon>
        <taxon>Aphidini</taxon>
        <taxon>Aphis</taxon>
        <taxon>Aphis</taxon>
    </lineage>
</organism>
<dbReference type="AlphaFoldDB" id="A0A6G0YI78"/>
<evidence type="ECO:0000313" key="1">
    <source>
        <dbReference type="EMBL" id="KAF0756382.1"/>
    </source>
</evidence>
<gene>
    <name evidence="1" type="ORF">FWK35_00017698</name>
</gene>
<protein>
    <submittedName>
        <fullName evidence="1">E3 ubiquitin-protein ligase HECTD1</fullName>
    </submittedName>
</protein>
<name>A0A6G0YI78_APHCR</name>
<evidence type="ECO:0000313" key="2">
    <source>
        <dbReference type="Proteomes" id="UP000478052"/>
    </source>
</evidence>
<keyword evidence="2" id="KW-1185">Reference proteome</keyword>
<sequence>MPKETRNVFDLNKEPNHFFIMLDELVDFTQYRYLKINHVAIELSGRVLNESDLFDIDDDQAMFIQDFKMLILAKQTILLDQSLSDEEKKEKN</sequence>